<feature type="transmembrane region" description="Helical" evidence="2">
    <location>
        <begin position="21"/>
        <end position="43"/>
    </location>
</feature>
<feature type="transmembrane region" description="Helical" evidence="2">
    <location>
        <begin position="188"/>
        <end position="207"/>
    </location>
</feature>
<keyword evidence="2" id="KW-0472">Membrane</keyword>
<proteinExistence type="predicted"/>
<name>A0A7J9SHB7_9EURY</name>
<dbReference type="InterPro" id="IPR003675">
    <property type="entry name" value="Rce1/LyrA-like_dom"/>
</dbReference>
<keyword evidence="2" id="KW-0812">Transmembrane</keyword>
<dbReference type="GO" id="GO:0004175">
    <property type="term" value="F:endopeptidase activity"/>
    <property type="evidence" value="ECO:0007669"/>
    <property type="project" value="UniProtKB-ARBA"/>
</dbReference>
<feature type="transmembrane region" description="Helical" evidence="2">
    <location>
        <begin position="124"/>
        <end position="145"/>
    </location>
</feature>
<feature type="domain" description="CAAX prenyl protease 2/Lysostaphin resistance protein A-like" evidence="3">
    <location>
        <begin position="126"/>
        <end position="225"/>
    </location>
</feature>
<keyword evidence="5" id="KW-1185">Reference proteome</keyword>
<dbReference type="PANTHER" id="PTHR35797:SF1">
    <property type="entry name" value="PROTEASE"/>
    <property type="match status" value="1"/>
</dbReference>
<dbReference type="PANTHER" id="PTHR35797">
    <property type="entry name" value="PROTEASE-RELATED"/>
    <property type="match status" value="1"/>
</dbReference>
<dbReference type="Pfam" id="PF02517">
    <property type="entry name" value="Rce1-like"/>
    <property type="match status" value="1"/>
</dbReference>
<reference evidence="4 5" key="1">
    <citation type="submission" date="2020-08" db="EMBL/GenBank/DDBJ databases">
        <authorList>
            <person name="Seo M.-J."/>
        </authorList>
    </citation>
    <scope>NUCLEOTIDE SEQUENCE [LARGE SCALE GENOMIC DNA]</scope>
    <source>
        <strain evidence="4 5">MBLA0160</strain>
    </source>
</reference>
<feature type="region of interest" description="Disordered" evidence="1">
    <location>
        <begin position="269"/>
        <end position="290"/>
    </location>
</feature>
<feature type="transmembrane region" description="Helical" evidence="2">
    <location>
        <begin position="157"/>
        <end position="176"/>
    </location>
</feature>
<feature type="transmembrane region" description="Helical" evidence="2">
    <location>
        <begin position="90"/>
        <end position="112"/>
    </location>
</feature>
<keyword evidence="4" id="KW-0645">Protease</keyword>
<organism evidence="4 5">
    <name type="scientific">Halobellus ruber</name>
    <dbReference type="NCBI Taxonomy" id="2761102"/>
    <lineage>
        <taxon>Archaea</taxon>
        <taxon>Methanobacteriati</taxon>
        <taxon>Methanobacteriota</taxon>
        <taxon>Stenosarchaea group</taxon>
        <taxon>Halobacteria</taxon>
        <taxon>Halobacteriales</taxon>
        <taxon>Haloferacaceae</taxon>
        <taxon>Halobellus</taxon>
    </lineage>
</organism>
<dbReference type="InterPro" id="IPR042150">
    <property type="entry name" value="MmRce1-like"/>
</dbReference>
<evidence type="ECO:0000256" key="1">
    <source>
        <dbReference type="SAM" id="MobiDB-lite"/>
    </source>
</evidence>
<comment type="caution">
    <text evidence="4">The sequence shown here is derived from an EMBL/GenBank/DDBJ whole genome shotgun (WGS) entry which is preliminary data.</text>
</comment>
<dbReference type="Proteomes" id="UP000546257">
    <property type="component" value="Unassembled WGS sequence"/>
</dbReference>
<evidence type="ECO:0000313" key="5">
    <source>
        <dbReference type="Proteomes" id="UP000546257"/>
    </source>
</evidence>
<accession>A0A7J9SHB7</accession>
<evidence type="ECO:0000256" key="2">
    <source>
        <dbReference type="SAM" id="Phobius"/>
    </source>
</evidence>
<gene>
    <name evidence="4" type="ORF">H5V44_05635</name>
</gene>
<protein>
    <submittedName>
        <fullName evidence="4">CPBP family intramembrane metalloprotease</fullName>
    </submittedName>
</protein>
<dbReference type="GO" id="GO:0006508">
    <property type="term" value="P:proteolysis"/>
    <property type="evidence" value="ECO:0007669"/>
    <property type="project" value="UniProtKB-KW"/>
</dbReference>
<dbReference type="RefSeq" id="WP_185192148.1">
    <property type="nucleotide sequence ID" value="NZ_JACKXD010000002.1"/>
</dbReference>
<evidence type="ECO:0000259" key="3">
    <source>
        <dbReference type="Pfam" id="PF02517"/>
    </source>
</evidence>
<keyword evidence="4" id="KW-0378">Hydrolase</keyword>
<dbReference type="EMBL" id="JACKXD010000002">
    <property type="protein sequence ID" value="MBB6645773.1"/>
    <property type="molecule type" value="Genomic_DNA"/>
</dbReference>
<feature type="compositionally biased region" description="Low complexity" evidence="1">
    <location>
        <begin position="272"/>
        <end position="290"/>
    </location>
</feature>
<evidence type="ECO:0000313" key="4">
    <source>
        <dbReference type="EMBL" id="MBB6645773.1"/>
    </source>
</evidence>
<keyword evidence="2" id="KW-1133">Transmembrane helix</keyword>
<feature type="transmembrane region" description="Helical" evidence="2">
    <location>
        <begin position="49"/>
        <end position="70"/>
    </location>
</feature>
<dbReference type="AlphaFoldDB" id="A0A7J9SHB7"/>
<keyword evidence="4" id="KW-0482">Metalloprotease</keyword>
<dbReference type="GO" id="GO:0008237">
    <property type="term" value="F:metallopeptidase activity"/>
    <property type="evidence" value="ECO:0007669"/>
    <property type="project" value="UniProtKB-KW"/>
</dbReference>
<sequence>MSQETLTRVAALKRSAPHRPAGTFLAVLVTYSALVATGIFTILEGIPRVLKIVVYAWGPMISAGVTVWVLDESVRDWVGQLRNVRVGPRWYLIGIGVMLLGTEFENIIAVVLGSDIVVPAYPPMTYVIPFVVTLFLAGALEELGWRGFLQPHLQQRFDAVWVSIGIGVTWAVWHIPMMVAGFGDFAAFWEYTLNITAISIVYGWLYNTTDAALPVVMITHAAHNIPPISTSTGTVPTIFTTVSGDTMIYITCALLVTLYAGSRTLTRDGTLPGIPGQPRGRSPGSGTSAD</sequence>
<dbReference type="GO" id="GO:0080120">
    <property type="term" value="P:CAAX-box protein maturation"/>
    <property type="evidence" value="ECO:0007669"/>
    <property type="project" value="UniProtKB-ARBA"/>
</dbReference>